<keyword evidence="2" id="KW-1185">Reference proteome</keyword>
<dbReference type="Proteomes" id="UP000295689">
    <property type="component" value="Unassembled WGS sequence"/>
</dbReference>
<organism evidence="1 2">
    <name type="scientific">Mesobacillus foraminis</name>
    <dbReference type="NCBI Taxonomy" id="279826"/>
    <lineage>
        <taxon>Bacteria</taxon>
        <taxon>Bacillati</taxon>
        <taxon>Bacillota</taxon>
        <taxon>Bacilli</taxon>
        <taxon>Bacillales</taxon>
        <taxon>Bacillaceae</taxon>
        <taxon>Mesobacillus</taxon>
    </lineage>
</organism>
<sequence length="80" mass="9524">MNILEYQVREHYTLTIDDLDGNSRKIWNWEILIAENSAERYRGKAYDSVKGIEIPWAMLTNARKTPYEQMLDKIIAYINE</sequence>
<dbReference type="AlphaFoldDB" id="A0A4V2RE47"/>
<evidence type="ECO:0000313" key="2">
    <source>
        <dbReference type="Proteomes" id="UP000295689"/>
    </source>
</evidence>
<evidence type="ECO:0000313" key="1">
    <source>
        <dbReference type="EMBL" id="TCN27300.1"/>
    </source>
</evidence>
<accession>A0A4V2RE47</accession>
<reference evidence="1 2" key="1">
    <citation type="journal article" date="2015" name="Stand. Genomic Sci.">
        <title>Genomic Encyclopedia of Bacterial and Archaeal Type Strains, Phase III: the genomes of soil and plant-associated and newly described type strains.</title>
        <authorList>
            <person name="Whitman W.B."/>
            <person name="Woyke T."/>
            <person name="Klenk H.P."/>
            <person name="Zhou Y."/>
            <person name="Lilburn T.G."/>
            <person name="Beck B.J."/>
            <person name="De Vos P."/>
            <person name="Vandamme P."/>
            <person name="Eisen J.A."/>
            <person name="Garrity G."/>
            <person name="Hugenholtz P."/>
            <person name="Kyrpides N.C."/>
        </authorList>
    </citation>
    <scope>NUCLEOTIDE SEQUENCE [LARGE SCALE GENOMIC DNA]</scope>
    <source>
        <strain evidence="1 2">CV53</strain>
    </source>
</reference>
<name>A0A4V2RE47_9BACI</name>
<proteinExistence type="predicted"/>
<gene>
    <name evidence="1" type="ORF">EV146_102248</name>
</gene>
<dbReference type="RefSeq" id="WP_121613246.1">
    <property type="nucleotide sequence ID" value="NZ_CP033044.1"/>
</dbReference>
<dbReference type="EMBL" id="SLVV01000002">
    <property type="protein sequence ID" value="TCN27300.1"/>
    <property type="molecule type" value="Genomic_DNA"/>
</dbReference>
<protein>
    <submittedName>
        <fullName evidence="1">Uncharacterized protein</fullName>
    </submittedName>
</protein>
<comment type="caution">
    <text evidence="1">The sequence shown here is derived from an EMBL/GenBank/DDBJ whole genome shotgun (WGS) entry which is preliminary data.</text>
</comment>
<dbReference type="OrthoDB" id="2886181at2"/>